<dbReference type="AlphaFoldDB" id="A0A6J8EM33"/>
<dbReference type="EMBL" id="CACVKT020009175">
    <property type="protein sequence ID" value="CAC5420832.1"/>
    <property type="molecule type" value="Genomic_DNA"/>
</dbReference>
<evidence type="ECO:0000313" key="2">
    <source>
        <dbReference type="EMBL" id="CAC5420832.1"/>
    </source>
</evidence>
<proteinExistence type="predicted"/>
<evidence type="ECO:0000256" key="1">
    <source>
        <dbReference type="SAM" id="Phobius"/>
    </source>
</evidence>
<name>A0A6J8EM33_MYTCO</name>
<evidence type="ECO:0000313" key="3">
    <source>
        <dbReference type="Proteomes" id="UP000507470"/>
    </source>
</evidence>
<organism evidence="2 3">
    <name type="scientific">Mytilus coruscus</name>
    <name type="common">Sea mussel</name>
    <dbReference type="NCBI Taxonomy" id="42192"/>
    <lineage>
        <taxon>Eukaryota</taxon>
        <taxon>Metazoa</taxon>
        <taxon>Spiralia</taxon>
        <taxon>Lophotrochozoa</taxon>
        <taxon>Mollusca</taxon>
        <taxon>Bivalvia</taxon>
        <taxon>Autobranchia</taxon>
        <taxon>Pteriomorphia</taxon>
        <taxon>Mytilida</taxon>
        <taxon>Mytiloidea</taxon>
        <taxon>Mytilidae</taxon>
        <taxon>Mytilinae</taxon>
        <taxon>Mytilus</taxon>
    </lineage>
</organism>
<keyword evidence="1" id="KW-1133">Transmembrane helix</keyword>
<protein>
    <submittedName>
        <fullName evidence="2">Uncharacterized protein</fullName>
    </submittedName>
</protein>
<accession>A0A6J8EM33</accession>
<gene>
    <name evidence="2" type="ORF">MCOR_53017</name>
</gene>
<dbReference type="Proteomes" id="UP000507470">
    <property type="component" value="Unassembled WGS sequence"/>
</dbReference>
<dbReference type="OrthoDB" id="6170852at2759"/>
<keyword evidence="1" id="KW-0812">Transmembrane</keyword>
<keyword evidence="3" id="KW-1185">Reference proteome</keyword>
<reference evidence="2 3" key="1">
    <citation type="submission" date="2020-06" db="EMBL/GenBank/DDBJ databases">
        <authorList>
            <person name="Li R."/>
            <person name="Bekaert M."/>
        </authorList>
    </citation>
    <scope>NUCLEOTIDE SEQUENCE [LARGE SCALE GENOMIC DNA]</scope>
    <source>
        <strain evidence="3">wild</strain>
    </source>
</reference>
<keyword evidence="1" id="KW-0472">Membrane</keyword>
<feature type="transmembrane region" description="Helical" evidence="1">
    <location>
        <begin position="54"/>
        <end position="79"/>
    </location>
</feature>
<sequence>MNQTMNYECVDTLLHTNQTVCSRNVTAVILIEDFNEISVSEISMWKTENFRIRFYLQIMLSGIILSNIIFAMYSFIYVAHRDLEKGHNIREVIPVDENRVEKSSDSKEVKQGKTTVEDNIVSPDTNIDILLLTDTFGSLQLADLQSPKPEKSNDIDARKEKISVYETPNLPNDVDRTSDEYSKSERYLKAMKHTDIVVLHVEDNICLKETNNVENMDSAESLQNFKDHLKTLADEWGYNHIKINFFEDVFVWCNHNNKISFTDVMNKCGMIFFYMSKNFLPGKLRRYGLSESGVKFALKYLNDFPKVKTVRVCEQCKLYEKGFEIHLDYCKYKKSKDVDLYESTLREIFEKL</sequence>